<dbReference type="EMBL" id="RCHU02000015">
    <property type="protein sequence ID" value="KAL3570280.1"/>
    <property type="molecule type" value="Genomic_DNA"/>
</dbReference>
<evidence type="ECO:0000313" key="1">
    <source>
        <dbReference type="EMBL" id="KAL3570280.1"/>
    </source>
</evidence>
<dbReference type="Proteomes" id="UP000309997">
    <property type="component" value="Unassembled WGS sequence"/>
</dbReference>
<organism evidence="1 2">
    <name type="scientific">Populus alba</name>
    <name type="common">White poplar</name>
    <dbReference type="NCBI Taxonomy" id="43335"/>
    <lineage>
        <taxon>Eukaryota</taxon>
        <taxon>Viridiplantae</taxon>
        <taxon>Streptophyta</taxon>
        <taxon>Embryophyta</taxon>
        <taxon>Tracheophyta</taxon>
        <taxon>Spermatophyta</taxon>
        <taxon>Magnoliopsida</taxon>
        <taxon>eudicotyledons</taxon>
        <taxon>Gunneridae</taxon>
        <taxon>Pentapetalae</taxon>
        <taxon>rosids</taxon>
        <taxon>fabids</taxon>
        <taxon>Malpighiales</taxon>
        <taxon>Salicaceae</taxon>
        <taxon>Saliceae</taxon>
        <taxon>Populus</taxon>
    </lineage>
</organism>
<reference evidence="1 2" key="1">
    <citation type="journal article" date="2024" name="Plant Biotechnol. J.">
        <title>Genome and CRISPR/Cas9 system of a widespread forest tree (Populus alba) in the world.</title>
        <authorList>
            <person name="Liu Y.J."/>
            <person name="Jiang P.F."/>
            <person name="Han X.M."/>
            <person name="Li X.Y."/>
            <person name="Wang H.M."/>
            <person name="Wang Y.J."/>
            <person name="Wang X.X."/>
            <person name="Zeng Q.Y."/>
        </authorList>
    </citation>
    <scope>NUCLEOTIDE SEQUENCE [LARGE SCALE GENOMIC DNA]</scope>
    <source>
        <strain evidence="2">cv. PAL-ZL1</strain>
    </source>
</reference>
<protein>
    <submittedName>
        <fullName evidence="1">Uncharacterized protein</fullName>
    </submittedName>
</protein>
<name>A0ACC4AVN0_POPAL</name>
<evidence type="ECO:0000313" key="2">
    <source>
        <dbReference type="Proteomes" id="UP000309997"/>
    </source>
</evidence>
<proteinExistence type="predicted"/>
<comment type="caution">
    <text evidence="1">The sequence shown here is derived from an EMBL/GenBank/DDBJ whole genome shotgun (WGS) entry which is preliminary data.</text>
</comment>
<keyword evidence="2" id="KW-1185">Reference proteome</keyword>
<sequence>MRASSSQNISRFTSEFLQNSAIFAGLRLWIEVKTRTLIQLRIVPFLEPNENWIVVGDTMSSELCRLSFNP</sequence>
<gene>
    <name evidence="1" type="ORF">D5086_027529</name>
</gene>
<accession>A0ACC4AVN0</accession>